<comment type="similarity">
    <text evidence="9">Belongs to the methyltransferase superfamily.</text>
</comment>
<evidence type="ECO:0000256" key="6">
    <source>
        <dbReference type="ARBA" id="ARBA00022691"/>
    </source>
</evidence>
<evidence type="ECO:0000256" key="9">
    <source>
        <dbReference type="HAMAP-Rule" id="MF_00835"/>
    </source>
</evidence>
<comment type="pathway">
    <text evidence="2 9">Cofactor biosynthesis; biotin biosynthesis.</text>
</comment>
<dbReference type="Pfam" id="PF08241">
    <property type="entry name" value="Methyltransf_11"/>
    <property type="match status" value="1"/>
</dbReference>
<dbReference type="InterPro" id="IPR050602">
    <property type="entry name" value="Malonyl-ACP_OMT"/>
</dbReference>
<dbReference type="HAMAP" id="MF_00835">
    <property type="entry name" value="BioC"/>
    <property type="match status" value="1"/>
</dbReference>
<evidence type="ECO:0000256" key="5">
    <source>
        <dbReference type="ARBA" id="ARBA00022679"/>
    </source>
</evidence>
<reference evidence="12 13" key="1">
    <citation type="journal article" date="2011" name="Int. J. Syst. Evol. Microbiol.">
        <title>Zhongshania antarctica gen. nov., sp. nov. and Zhongshania guokunii sp. nov., gammaproteobacteria respectively isolated from coastal attached (fast) ice and surface seawater of the Antarctic.</title>
        <authorList>
            <person name="Li H.J."/>
            <person name="Zhang X.Y."/>
            <person name="Chen C.X."/>
            <person name="Zhang Y.J."/>
            <person name="Gao Z.M."/>
            <person name="Yu Y."/>
            <person name="Chen X.L."/>
            <person name="Chen B."/>
            <person name="Zhang Y.Z."/>
        </authorList>
    </citation>
    <scope>NUCLEOTIDE SEQUENCE [LARGE SCALE GENOMIC DNA]</scope>
    <source>
        <strain evidence="12 13">R06B22</strain>
    </source>
</reference>
<organism evidence="12 13">
    <name type="scientific">Zhongshania arctica</name>
    <dbReference type="NCBI Taxonomy" id="3238302"/>
    <lineage>
        <taxon>Bacteria</taxon>
        <taxon>Pseudomonadati</taxon>
        <taxon>Pseudomonadota</taxon>
        <taxon>Gammaproteobacteria</taxon>
        <taxon>Cellvibrionales</taxon>
        <taxon>Spongiibacteraceae</taxon>
        <taxon>Zhongshania</taxon>
    </lineage>
</organism>
<dbReference type="RefSeq" id="WP_368376899.1">
    <property type="nucleotide sequence ID" value="NZ_JBFRYB010000001.1"/>
</dbReference>
<dbReference type="Proteomes" id="UP001557484">
    <property type="component" value="Unassembled WGS sequence"/>
</dbReference>
<dbReference type="InterPro" id="IPR000073">
    <property type="entry name" value="AB_hydrolase_1"/>
</dbReference>
<dbReference type="PANTHER" id="PTHR13090:SF1">
    <property type="entry name" value="ARGININE-HYDROXYLASE NDUFAF5, MITOCHONDRIAL"/>
    <property type="match status" value="1"/>
</dbReference>
<keyword evidence="5 9" id="KW-0808">Transferase</keyword>
<dbReference type="Pfam" id="PF00561">
    <property type="entry name" value="Abhydrolase_1"/>
    <property type="match status" value="1"/>
</dbReference>
<evidence type="ECO:0000256" key="2">
    <source>
        <dbReference type="ARBA" id="ARBA00004746"/>
    </source>
</evidence>
<dbReference type="InterPro" id="IPR011814">
    <property type="entry name" value="BioC"/>
</dbReference>
<proteinExistence type="inferred from homology"/>
<dbReference type="CDD" id="cd02440">
    <property type="entry name" value="AdoMet_MTases"/>
    <property type="match status" value="1"/>
</dbReference>
<evidence type="ECO:0000313" key="13">
    <source>
        <dbReference type="Proteomes" id="UP001557484"/>
    </source>
</evidence>
<dbReference type="GO" id="GO:0032259">
    <property type="term" value="P:methylation"/>
    <property type="evidence" value="ECO:0007669"/>
    <property type="project" value="UniProtKB-KW"/>
</dbReference>
<dbReference type="InterPro" id="IPR013216">
    <property type="entry name" value="Methyltransf_11"/>
</dbReference>
<evidence type="ECO:0000259" key="11">
    <source>
        <dbReference type="Pfam" id="PF08241"/>
    </source>
</evidence>
<dbReference type="EC" id="2.1.1.197" evidence="3 9"/>
<comment type="catalytic activity">
    <reaction evidence="1 9">
        <text>malonyl-[ACP] + S-adenosyl-L-methionine = malonyl-[ACP] methyl ester + S-adenosyl-L-homocysteine</text>
        <dbReference type="Rhea" id="RHEA:17105"/>
        <dbReference type="Rhea" id="RHEA-COMP:9623"/>
        <dbReference type="Rhea" id="RHEA-COMP:9954"/>
        <dbReference type="ChEBI" id="CHEBI:57856"/>
        <dbReference type="ChEBI" id="CHEBI:59789"/>
        <dbReference type="ChEBI" id="CHEBI:78449"/>
        <dbReference type="ChEBI" id="CHEBI:78845"/>
        <dbReference type="EC" id="2.1.1.197"/>
    </reaction>
</comment>
<dbReference type="NCBIfam" id="TIGR02072">
    <property type="entry name" value="BioC"/>
    <property type="match status" value="1"/>
</dbReference>
<dbReference type="GO" id="GO:0102130">
    <property type="term" value="F:malonyl-CoA methyltransferase activity"/>
    <property type="evidence" value="ECO:0007669"/>
    <property type="project" value="UniProtKB-EC"/>
</dbReference>
<evidence type="ECO:0000256" key="1">
    <source>
        <dbReference type="ARBA" id="ARBA00000852"/>
    </source>
</evidence>
<evidence type="ECO:0000313" key="12">
    <source>
        <dbReference type="EMBL" id="MEX1666832.1"/>
    </source>
</evidence>
<sequence>MTVIYRERLAAYRSGAAELVLLHGWASDAEIWRSIIPPLRRHFHITLIDLPSCGRSPACSAGDDTSSVIEQLLPVLPDSAIYCGWSLGGMFATAIAAKYPERVSALITVASNAVFVADEVWPAAMPSADFLAFEAAIEKNVVKGLRRFRSLQLLGDQRADSVAAILRRQPIPVNASALTQGLKYLNALDNCAALAAIRCPVIHVFGSEDALVPVASAELFAANYADHKCSVMMGCGHIPFLSSPQEFIDTVVDFVNSWQLLDDAKPYHLNKSDIGRSFSRAASSYDGAAQLQRRIADKLVSFLPALPSETLLDLGCGTGYSLPALRQYIGGGKLLAGDLAPGMLAYAKGRYAAFADGWLCADAEDLPLTDSSVNQIFSSLALQWCENLPAVYAEIERVLKPGGSAVIATLGPDTLHELRESWRRVDGYEHVNQFAPQPEILSAIENAGLKVEEWQEVRELMQYERLSDLTRELKNIGAHNVNSGRPGGLTSRGRIKALTAAYEQFREPGGRLPATYQVWYLRCTK</sequence>
<dbReference type="InterPro" id="IPR029063">
    <property type="entry name" value="SAM-dependent_MTases_sf"/>
</dbReference>
<comment type="function">
    <text evidence="8 9">Converts the free carboxyl group of a malonyl-thioester to its methyl ester by transfer of a methyl group from S-adenosyl-L-methionine (SAM). It allows to synthesize pimeloyl-ACP via the fatty acid synthetic pathway.</text>
</comment>
<evidence type="ECO:0000259" key="10">
    <source>
        <dbReference type="Pfam" id="PF00561"/>
    </source>
</evidence>
<dbReference type="Gene3D" id="3.40.50.1820">
    <property type="entry name" value="alpha/beta hydrolase"/>
    <property type="match status" value="1"/>
</dbReference>
<dbReference type="SUPFAM" id="SSF53474">
    <property type="entry name" value="alpha/beta-Hydrolases"/>
    <property type="match status" value="1"/>
</dbReference>
<dbReference type="PANTHER" id="PTHR13090">
    <property type="entry name" value="ARGININE-HYDROXYLASE NDUFAF5, MITOCHONDRIAL"/>
    <property type="match status" value="1"/>
</dbReference>
<feature type="domain" description="AB hydrolase-1" evidence="10">
    <location>
        <begin position="19"/>
        <end position="243"/>
    </location>
</feature>
<evidence type="ECO:0000256" key="7">
    <source>
        <dbReference type="ARBA" id="ARBA00022756"/>
    </source>
</evidence>
<dbReference type="Gene3D" id="3.40.50.150">
    <property type="entry name" value="Vaccinia Virus protein VP39"/>
    <property type="match status" value="1"/>
</dbReference>
<evidence type="ECO:0000256" key="3">
    <source>
        <dbReference type="ARBA" id="ARBA00012327"/>
    </source>
</evidence>
<evidence type="ECO:0000256" key="8">
    <source>
        <dbReference type="ARBA" id="ARBA00025006"/>
    </source>
</evidence>
<feature type="domain" description="Methyltransferase type 11" evidence="11">
    <location>
        <begin position="312"/>
        <end position="407"/>
    </location>
</feature>
<evidence type="ECO:0000256" key="4">
    <source>
        <dbReference type="ARBA" id="ARBA00022603"/>
    </source>
</evidence>
<protein>
    <recommendedName>
        <fullName evidence="3 9">Malonyl-[acyl-carrier protein] O-methyltransferase</fullName>
        <shortName evidence="9">Malonyl-ACP O-methyltransferase</shortName>
        <ecNumber evidence="3 9">2.1.1.197</ecNumber>
    </recommendedName>
    <alternativeName>
        <fullName evidence="9">Biotin synthesis protein BioC</fullName>
    </alternativeName>
</protein>
<gene>
    <name evidence="9 12" type="primary">bioC</name>
    <name evidence="12" type="ORF">AB4875_15160</name>
</gene>
<dbReference type="InterPro" id="IPR029058">
    <property type="entry name" value="AB_hydrolase_fold"/>
</dbReference>
<keyword evidence="13" id="KW-1185">Reference proteome</keyword>
<comment type="caution">
    <text evidence="12">The sequence shown here is derived from an EMBL/GenBank/DDBJ whole genome shotgun (WGS) entry which is preliminary data.</text>
</comment>
<dbReference type="EMBL" id="JBFRYB010000001">
    <property type="protein sequence ID" value="MEX1666832.1"/>
    <property type="molecule type" value="Genomic_DNA"/>
</dbReference>
<keyword evidence="4 9" id="KW-0489">Methyltransferase</keyword>
<dbReference type="SUPFAM" id="SSF53335">
    <property type="entry name" value="S-adenosyl-L-methionine-dependent methyltransferases"/>
    <property type="match status" value="1"/>
</dbReference>
<accession>A0ABV3TYY0</accession>
<name>A0ABV3TYY0_9GAMM</name>
<keyword evidence="7 9" id="KW-0093">Biotin biosynthesis</keyword>
<keyword evidence="6 9" id="KW-0949">S-adenosyl-L-methionine</keyword>